<accession>A0A2U8QVD8</accession>
<dbReference type="OrthoDB" id="1151021at2"/>
<dbReference type="AlphaFoldDB" id="A0A2U8QVD8"/>
<evidence type="ECO:0000313" key="2">
    <source>
        <dbReference type="Proteomes" id="UP000245429"/>
    </source>
</evidence>
<sequence>MKKILYSFLVSAFLIACQGSQTYTEHKSQNFSIKVRDDLSETDALNDEAILQFKNEFQELYLIVLEEPKTDVSLYFPEIREENDADERIKLYADILLKNYENSLTLTNFSGYIPVTINGSNAIEMTFNAVDPESKINVFYYVTFIETQNHFFQILTWTLFDSKKEHLDSMEKMIRSFKSRNQNIKLKKATKK</sequence>
<reference evidence="1 2" key="1">
    <citation type="submission" date="2018-05" db="EMBL/GenBank/DDBJ databases">
        <title>Flavobacterium sp. MEBiC07310.</title>
        <authorList>
            <person name="Baek K."/>
        </authorList>
    </citation>
    <scope>NUCLEOTIDE SEQUENCE [LARGE SCALE GENOMIC DNA]</scope>
    <source>
        <strain evidence="1 2">MEBiC07310</strain>
    </source>
</reference>
<proteinExistence type="predicted"/>
<protein>
    <recommendedName>
        <fullName evidence="3">Lipoprotein</fullName>
    </recommendedName>
</protein>
<dbReference type="Proteomes" id="UP000245429">
    <property type="component" value="Chromosome"/>
</dbReference>
<dbReference type="Gene3D" id="3.40.1000.10">
    <property type="entry name" value="Mog1/PsbP, alpha/beta/alpha sandwich"/>
    <property type="match status" value="1"/>
</dbReference>
<dbReference type="EMBL" id="CP029463">
    <property type="protein sequence ID" value="AWM13755.1"/>
    <property type="molecule type" value="Genomic_DNA"/>
</dbReference>
<organism evidence="1 2">
    <name type="scientific">Flavobacterium sediminis</name>
    <dbReference type="NCBI Taxonomy" id="2201181"/>
    <lineage>
        <taxon>Bacteria</taxon>
        <taxon>Pseudomonadati</taxon>
        <taxon>Bacteroidota</taxon>
        <taxon>Flavobacteriia</taxon>
        <taxon>Flavobacteriales</taxon>
        <taxon>Flavobacteriaceae</taxon>
        <taxon>Flavobacterium</taxon>
    </lineage>
</organism>
<name>A0A2U8QVD8_9FLAO</name>
<keyword evidence="2" id="KW-1185">Reference proteome</keyword>
<dbReference type="PROSITE" id="PS51257">
    <property type="entry name" value="PROKAR_LIPOPROTEIN"/>
    <property type="match status" value="1"/>
</dbReference>
<evidence type="ECO:0008006" key="3">
    <source>
        <dbReference type="Google" id="ProtNLM"/>
    </source>
</evidence>
<dbReference type="RefSeq" id="WP_109569123.1">
    <property type="nucleotide sequence ID" value="NZ_CP029463.1"/>
</dbReference>
<gene>
    <name evidence="1" type="ORF">DI487_07700</name>
</gene>
<evidence type="ECO:0000313" key="1">
    <source>
        <dbReference type="EMBL" id="AWM13755.1"/>
    </source>
</evidence>
<dbReference type="KEGG" id="fse:DI487_07700"/>